<keyword evidence="5 11" id="KW-1133">Transmembrane helix</keyword>
<name>A0A7J8CPI7_MOLMO</name>
<dbReference type="InterPro" id="IPR007110">
    <property type="entry name" value="Ig-like_dom"/>
</dbReference>
<evidence type="ECO:0000256" key="3">
    <source>
        <dbReference type="ARBA" id="ARBA00022692"/>
    </source>
</evidence>
<dbReference type="InterPro" id="IPR003599">
    <property type="entry name" value="Ig_sub"/>
</dbReference>
<feature type="domain" description="Ig-like" evidence="14">
    <location>
        <begin position="24"/>
        <end position="121"/>
    </location>
</feature>
<evidence type="ECO:0000256" key="9">
    <source>
        <dbReference type="ARBA" id="ARBA00023319"/>
    </source>
</evidence>
<dbReference type="InterPro" id="IPR001870">
    <property type="entry name" value="B30.2/SPRY"/>
</dbReference>
<organism evidence="15 16">
    <name type="scientific">Molossus molossus</name>
    <name type="common">Pallas' mastiff bat</name>
    <name type="synonym">Vespertilio molossus</name>
    <dbReference type="NCBI Taxonomy" id="27622"/>
    <lineage>
        <taxon>Eukaryota</taxon>
        <taxon>Metazoa</taxon>
        <taxon>Chordata</taxon>
        <taxon>Craniata</taxon>
        <taxon>Vertebrata</taxon>
        <taxon>Euteleostomi</taxon>
        <taxon>Mammalia</taxon>
        <taxon>Eutheria</taxon>
        <taxon>Laurasiatheria</taxon>
        <taxon>Chiroptera</taxon>
        <taxon>Yangochiroptera</taxon>
        <taxon>Molossidae</taxon>
        <taxon>Molossus</taxon>
    </lineage>
</organism>
<dbReference type="SMART" id="SM00449">
    <property type="entry name" value="SPRY"/>
    <property type="match status" value="1"/>
</dbReference>
<evidence type="ECO:0000313" key="15">
    <source>
        <dbReference type="EMBL" id="KAF6412791.1"/>
    </source>
</evidence>
<dbReference type="Proteomes" id="UP000550707">
    <property type="component" value="Unassembled WGS sequence"/>
</dbReference>
<feature type="region of interest" description="Disordered" evidence="10">
    <location>
        <begin position="512"/>
        <end position="546"/>
    </location>
</feature>
<keyword evidence="16" id="KW-1185">Reference proteome</keyword>
<proteinExistence type="inferred from homology"/>
<dbReference type="CDD" id="cd05713">
    <property type="entry name" value="IgV_MOG_like"/>
    <property type="match status" value="1"/>
</dbReference>
<dbReference type="InterPro" id="IPR003877">
    <property type="entry name" value="SPRY_dom"/>
</dbReference>
<accession>A0A7J8CPI7</accession>
<dbReference type="InterPro" id="IPR006574">
    <property type="entry name" value="PRY"/>
</dbReference>
<dbReference type="PRINTS" id="PR01407">
    <property type="entry name" value="BUTYPHLNCDUF"/>
</dbReference>
<evidence type="ECO:0000256" key="5">
    <source>
        <dbReference type="ARBA" id="ARBA00022989"/>
    </source>
</evidence>
<evidence type="ECO:0000259" key="13">
    <source>
        <dbReference type="PROSITE" id="PS50188"/>
    </source>
</evidence>
<keyword evidence="7" id="KW-1015">Disulfide bond</keyword>
<comment type="similarity">
    <text evidence="2">Belongs to the immunoglobulin superfamily. BTN/MOG family.</text>
</comment>
<dbReference type="SMART" id="SM00589">
    <property type="entry name" value="PRY"/>
    <property type="match status" value="1"/>
</dbReference>
<dbReference type="GO" id="GO:0005102">
    <property type="term" value="F:signaling receptor binding"/>
    <property type="evidence" value="ECO:0007669"/>
    <property type="project" value="TreeGrafter"/>
</dbReference>
<dbReference type="SUPFAM" id="SSF49899">
    <property type="entry name" value="Concanavalin A-like lectins/glucanases"/>
    <property type="match status" value="1"/>
</dbReference>
<evidence type="ECO:0000256" key="12">
    <source>
        <dbReference type="SAM" id="SignalP"/>
    </source>
</evidence>
<reference evidence="15 16" key="1">
    <citation type="journal article" date="2020" name="Nature">
        <title>Six reference-quality genomes reveal evolution of bat adaptations.</title>
        <authorList>
            <person name="Jebb D."/>
            <person name="Huang Z."/>
            <person name="Pippel M."/>
            <person name="Hughes G.M."/>
            <person name="Lavrichenko K."/>
            <person name="Devanna P."/>
            <person name="Winkler S."/>
            <person name="Jermiin L.S."/>
            <person name="Skirmuntt E.C."/>
            <person name="Katzourakis A."/>
            <person name="Burkitt-Gray L."/>
            <person name="Ray D.A."/>
            <person name="Sullivan K.A.M."/>
            <person name="Roscito J.G."/>
            <person name="Kirilenko B.M."/>
            <person name="Davalos L.M."/>
            <person name="Corthals A.P."/>
            <person name="Power M.L."/>
            <person name="Jones G."/>
            <person name="Ransome R.D."/>
            <person name="Dechmann D.K.N."/>
            <person name="Locatelli A.G."/>
            <person name="Puechmaille S.J."/>
            <person name="Fedrigo O."/>
            <person name="Jarvis E.D."/>
            <person name="Hiller M."/>
            <person name="Vernes S.C."/>
            <person name="Myers E.W."/>
            <person name="Teeling E.C."/>
        </authorList>
    </citation>
    <scope>NUCLEOTIDE SEQUENCE [LARGE SCALE GENOMIC DNA]</scope>
    <source>
        <strain evidence="15">MMolMol1</strain>
        <tissue evidence="15">Muscle</tissue>
    </source>
</reference>
<keyword evidence="8" id="KW-0325">Glycoprotein</keyword>
<feature type="signal peptide" evidence="12">
    <location>
        <begin position="1"/>
        <end position="27"/>
    </location>
</feature>
<evidence type="ECO:0000256" key="6">
    <source>
        <dbReference type="ARBA" id="ARBA00023136"/>
    </source>
</evidence>
<comment type="caution">
    <text evidence="15">The sequence shown here is derived from an EMBL/GenBank/DDBJ whole genome shotgun (WGS) entry which is preliminary data.</text>
</comment>
<protein>
    <submittedName>
        <fullName evidence="15">Butyrophilin subfamily 3 member A2</fullName>
    </submittedName>
</protein>
<dbReference type="SUPFAM" id="SSF48726">
    <property type="entry name" value="Immunoglobulin"/>
    <property type="match status" value="2"/>
</dbReference>
<feature type="transmembrane region" description="Helical" evidence="11">
    <location>
        <begin position="243"/>
        <end position="266"/>
    </location>
</feature>
<dbReference type="SMART" id="SM00409">
    <property type="entry name" value="IG"/>
    <property type="match status" value="1"/>
</dbReference>
<dbReference type="InterPro" id="IPR053896">
    <property type="entry name" value="BTN3A2-like_Ig-C"/>
</dbReference>
<keyword evidence="6 11" id="KW-0472">Membrane</keyword>
<dbReference type="FunFam" id="2.60.40.10:FF:000208">
    <property type="entry name" value="Butyrophilin subfamily 1 member A1"/>
    <property type="match status" value="1"/>
</dbReference>
<dbReference type="Pfam" id="PF13765">
    <property type="entry name" value="PRY"/>
    <property type="match status" value="1"/>
</dbReference>
<evidence type="ECO:0000256" key="7">
    <source>
        <dbReference type="ARBA" id="ARBA00023157"/>
    </source>
</evidence>
<dbReference type="InParanoid" id="A0A7J8CPI7"/>
<dbReference type="PROSITE" id="PS50188">
    <property type="entry name" value="B302_SPRY"/>
    <property type="match status" value="1"/>
</dbReference>
<dbReference type="InterPro" id="IPR043136">
    <property type="entry name" value="B30.2/SPRY_sf"/>
</dbReference>
<dbReference type="InterPro" id="IPR013106">
    <property type="entry name" value="Ig_V-set"/>
</dbReference>
<comment type="subcellular location">
    <subcellularLocation>
        <location evidence="1">Membrane</location>
        <topology evidence="1">Single-pass type I membrane protein</topology>
    </subcellularLocation>
</comment>
<evidence type="ECO:0000259" key="14">
    <source>
        <dbReference type="PROSITE" id="PS50835"/>
    </source>
</evidence>
<dbReference type="PANTHER" id="PTHR24100">
    <property type="entry name" value="BUTYROPHILIN"/>
    <property type="match status" value="1"/>
</dbReference>
<dbReference type="FunFam" id="2.60.120.920:FF:000004">
    <property type="entry name" value="Butyrophilin subfamily 1 member A1"/>
    <property type="match status" value="1"/>
</dbReference>
<dbReference type="Pfam" id="PF07686">
    <property type="entry name" value="V-set"/>
    <property type="match status" value="1"/>
</dbReference>
<dbReference type="Gene3D" id="2.60.120.920">
    <property type="match status" value="1"/>
</dbReference>
<dbReference type="GO" id="GO:0009897">
    <property type="term" value="C:external side of plasma membrane"/>
    <property type="evidence" value="ECO:0007669"/>
    <property type="project" value="TreeGrafter"/>
</dbReference>
<dbReference type="SMART" id="SM00406">
    <property type="entry name" value="IGv"/>
    <property type="match status" value="1"/>
</dbReference>
<feature type="domain" description="B30.2/SPRY" evidence="13">
    <location>
        <begin position="317"/>
        <end position="512"/>
    </location>
</feature>
<dbReference type="InterPro" id="IPR013783">
    <property type="entry name" value="Ig-like_fold"/>
</dbReference>
<keyword evidence="4 12" id="KW-0732">Signal</keyword>
<sequence>MVRSWTFHLLDLSVCLTLVQLLTPCSAQFDVIGPPEPILAMVGEDAELPCHLSPKMSAESMELKWVRSSQRQVVHAYAHGKEQEMAEYRGRTSILRQNITEGKAALRIHNVRASDGGLYLCYFQVGDFYEKALVELKVAALGSDLHIVMKDYGDGGIHLECTSAGWHPQPQVEWRDARGESLPTVAVSVDADGRGLYAATSSVILKRSSGKGVLCAIRNPLLSLEKTAGVSIAGPFFSSAQPWVTAVWVTLPALLGLLAVVGCFLLRQQKKNKALCKENERQRAEKDAAKVEEQRERSAKEKLQDELKWRKVQYLARGGTSQAYAEWKLALFQPADVTLDPETANPILHVSEDQRSVQRTDTRQNLLDNPERFDWHYCVLGCENFTSGRHFWEVDVGDRKEWHLGVCRENVERKCWVKMTPENGFWTMGLSNGNDYRALTEPRTKLTVVNPLVRVGVFLDYETGEVSFYNAIDGSHIYTFPHTSFSGPLWPVFRILTLEPTALTIRPAQKGVRSSPVNVPVPEPSLKTPVAPGSADGNGDPQPEVMSLLLPAWPATEGLLYSKTSQ</sequence>
<feature type="region of interest" description="Disordered" evidence="10">
    <location>
        <begin position="276"/>
        <end position="297"/>
    </location>
</feature>
<dbReference type="Pfam" id="PF00622">
    <property type="entry name" value="SPRY"/>
    <property type="match status" value="1"/>
</dbReference>
<evidence type="ECO:0000256" key="10">
    <source>
        <dbReference type="SAM" id="MobiDB-lite"/>
    </source>
</evidence>
<dbReference type="PANTHER" id="PTHR24100:SF56">
    <property type="entry name" value="BUTYROPHILIN SUBFAMILY 3 MEMBER A3"/>
    <property type="match status" value="1"/>
</dbReference>
<evidence type="ECO:0000313" key="16">
    <source>
        <dbReference type="Proteomes" id="UP000550707"/>
    </source>
</evidence>
<dbReference type="InterPro" id="IPR050504">
    <property type="entry name" value="IgSF_BTN/MOG"/>
</dbReference>
<keyword evidence="9" id="KW-0393">Immunoglobulin domain</keyword>
<dbReference type="InterPro" id="IPR036179">
    <property type="entry name" value="Ig-like_dom_sf"/>
</dbReference>
<keyword evidence="3 11" id="KW-0812">Transmembrane</keyword>
<evidence type="ECO:0000256" key="11">
    <source>
        <dbReference type="SAM" id="Phobius"/>
    </source>
</evidence>
<dbReference type="Gene3D" id="2.60.40.10">
    <property type="entry name" value="Immunoglobulins"/>
    <property type="match status" value="2"/>
</dbReference>
<dbReference type="GO" id="GO:0001817">
    <property type="term" value="P:regulation of cytokine production"/>
    <property type="evidence" value="ECO:0007669"/>
    <property type="project" value="TreeGrafter"/>
</dbReference>
<dbReference type="InterPro" id="IPR003879">
    <property type="entry name" value="Butyrophylin_SPRY"/>
</dbReference>
<dbReference type="EMBL" id="JACASF010000020">
    <property type="protein sequence ID" value="KAF6412791.1"/>
    <property type="molecule type" value="Genomic_DNA"/>
</dbReference>
<feature type="chain" id="PRO_5029788562" evidence="12">
    <location>
        <begin position="28"/>
        <end position="566"/>
    </location>
</feature>
<evidence type="ECO:0000256" key="4">
    <source>
        <dbReference type="ARBA" id="ARBA00022729"/>
    </source>
</evidence>
<dbReference type="CDD" id="cd15820">
    <property type="entry name" value="SPRY_PRY_BTN3"/>
    <property type="match status" value="1"/>
</dbReference>
<evidence type="ECO:0000256" key="1">
    <source>
        <dbReference type="ARBA" id="ARBA00004479"/>
    </source>
</evidence>
<evidence type="ECO:0000256" key="8">
    <source>
        <dbReference type="ARBA" id="ARBA00023180"/>
    </source>
</evidence>
<dbReference type="InterPro" id="IPR037954">
    <property type="entry name" value="SPRY_PRY_BTN3"/>
</dbReference>
<dbReference type="Pfam" id="PF22705">
    <property type="entry name" value="C2-set_3"/>
    <property type="match status" value="1"/>
</dbReference>
<evidence type="ECO:0000256" key="2">
    <source>
        <dbReference type="ARBA" id="ARBA00007591"/>
    </source>
</evidence>
<dbReference type="AlphaFoldDB" id="A0A7J8CPI7"/>
<gene>
    <name evidence="15" type="ORF">HJG59_001629</name>
</gene>
<dbReference type="FunFam" id="2.60.40.10:FF:000088">
    <property type="entry name" value="Butyrophilin subfamily 1 member A1"/>
    <property type="match status" value="1"/>
</dbReference>
<dbReference type="InterPro" id="IPR013320">
    <property type="entry name" value="ConA-like_dom_sf"/>
</dbReference>
<dbReference type="GO" id="GO:0050852">
    <property type="term" value="P:T cell receptor signaling pathway"/>
    <property type="evidence" value="ECO:0007669"/>
    <property type="project" value="TreeGrafter"/>
</dbReference>
<dbReference type="PROSITE" id="PS50835">
    <property type="entry name" value="IG_LIKE"/>
    <property type="match status" value="1"/>
</dbReference>